<evidence type="ECO:0000256" key="1">
    <source>
        <dbReference type="ARBA" id="ARBA00007169"/>
    </source>
</evidence>
<evidence type="ECO:0000313" key="3">
    <source>
        <dbReference type="EMBL" id="CAH9050329.1"/>
    </source>
</evidence>
<comment type="caution">
    <text evidence="4">The sequence shown here is derived from an EMBL/GenBank/DDBJ whole genome shotgun (WGS) entry which is preliminary data.</text>
</comment>
<reference evidence="4 6" key="1">
    <citation type="submission" date="2022-07" db="EMBL/GenBank/DDBJ databases">
        <authorList>
            <person name="Criscuolo A."/>
        </authorList>
    </citation>
    <scope>NUCLEOTIDE SEQUENCE</scope>
    <source>
        <strain evidence="6">CIP 111951</strain>
        <strain evidence="4">CIP111854</strain>
        <strain evidence="3">CIP111951</strain>
    </source>
</reference>
<dbReference type="InterPro" id="IPR001031">
    <property type="entry name" value="Thioesterase"/>
</dbReference>
<dbReference type="RefSeq" id="WP_261591376.1">
    <property type="nucleotide sequence ID" value="NZ_CAMAPC010000003.1"/>
</dbReference>
<evidence type="ECO:0000313" key="5">
    <source>
        <dbReference type="Proteomes" id="UP001152467"/>
    </source>
</evidence>
<dbReference type="EC" id="3.1.2.-" evidence="4"/>
<dbReference type="GO" id="GO:0008610">
    <property type="term" value="P:lipid biosynthetic process"/>
    <property type="evidence" value="ECO:0007669"/>
    <property type="project" value="TreeGrafter"/>
</dbReference>
<dbReference type="Proteomes" id="UP001152485">
    <property type="component" value="Unassembled WGS sequence"/>
</dbReference>
<evidence type="ECO:0000313" key="4">
    <source>
        <dbReference type="EMBL" id="CAH9052348.1"/>
    </source>
</evidence>
<proteinExistence type="inferred from homology"/>
<organism evidence="4 5">
    <name type="scientific">Pseudoalteromonas holothuriae</name>
    <dbReference type="NCBI Taxonomy" id="2963714"/>
    <lineage>
        <taxon>Bacteria</taxon>
        <taxon>Pseudomonadati</taxon>
        <taxon>Pseudomonadota</taxon>
        <taxon>Gammaproteobacteria</taxon>
        <taxon>Alteromonadales</taxon>
        <taxon>Pseudoalteromonadaceae</taxon>
        <taxon>Pseudoalteromonas</taxon>
    </lineage>
</organism>
<protein>
    <submittedName>
        <fullName evidence="4">Thioesterase PikA5</fullName>
        <ecNumber evidence="4">3.1.2.-</ecNumber>
    </submittedName>
</protein>
<dbReference type="Proteomes" id="UP001152467">
    <property type="component" value="Unassembled WGS sequence"/>
</dbReference>
<dbReference type="SUPFAM" id="SSF53474">
    <property type="entry name" value="alpha/beta-Hydrolases"/>
    <property type="match status" value="1"/>
</dbReference>
<dbReference type="EMBL" id="CAMAPD010000001">
    <property type="protein sequence ID" value="CAH9050329.1"/>
    <property type="molecule type" value="Genomic_DNA"/>
</dbReference>
<dbReference type="EMBL" id="CAMAPC010000003">
    <property type="protein sequence ID" value="CAH9052348.1"/>
    <property type="molecule type" value="Genomic_DNA"/>
</dbReference>
<feature type="domain" description="Thioesterase" evidence="2">
    <location>
        <begin position="23"/>
        <end position="248"/>
    </location>
</feature>
<comment type="similarity">
    <text evidence="1">Belongs to the thioesterase family.</text>
</comment>
<dbReference type="PANTHER" id="PTHR11487">
    <property type="entry name" value="THIOESTERASE"/>
    <property type="match status" value="1"/>
</dbReference>
<dbReference type="InterPro" id="IPR029058">
    <property type="entry name" value="AB_hydrolase_fold"/>
</dbReference>
<dbReference type="Pfam" id="PF00975">
    <property type="entry name" value="Thioesterase"/>
    <property type="match status" value="1"/>
</dbReference>
<dbReference type="PANTHER" id="PTHR11487:SF0">
    <property type="entry name" value="S-ACYL FATTY ACID SYNTHASE THIOESTERASE, MEDIUM CHAIN"/>
    <property type="match status" value="1"/>
</dbReference>
<dbReference type="InterPro" id="IPR012223">
    <property type="entry name" value="TEII"/>
</dbReference>
<evidence type="ECO:0000259" key="2">
    <source>
        <dbReference type="Pfam" id="PF00975"/>
    </source>
</evidence>
<evidence type="ECO:0000313" key="6">
    <source>
        <dbReference type="Proteomes" id="UP001152485"/>
    </source>
</evidence>
<dbReference type="AlphaFoldDB" id="A0A9W4QTD8"/>
<keyword evidence="4" id="KW-0378">Hydrolase</keyword>
<dbReference type="Gene3D" id="3.40.50.1820">
    <property type="entry name" value="alpha/beta hydrolase"/>
    <property type="match status" value="1"/>
</dbReference>
<gene>
    <name evidence="4" type="primary">pikAV</name>
    <name evidence="4" type="ORF">PSECIP111854_00949</name>
    <name evidence="3" type="ORF">PSECIP111951_00170</name>
</gene>
<keyword evidence="5" id="KW-1185">Reference proteome</keyword>
<dbReference type="GO" id="GO:0016787">
    <property type="term" value="F:hydrolase activity"/>
    <property type="evidence" value="ECO:0007669"/>
    <property type="project" value="UniProtKB-KW"/>
</dbReference>
<sequence>MNQIDTLSPWLININGLKPNNPIIVMFAYAGAGASVFYRWAKELDQSSVILVQLPGREQRSGEALPDSLVQCATEIVENLCEHLPQSSRCTFFGHSLGALMAYEVAYQHGQRAFNKSFSIEHIVLSGRGSPSSAPTLSLVHTLPRQEFWQAIVKEGGMVKEIMAIPEMLDLIEPVLRADLKLNCEYVWQPKVKLQIPLTVLGGSEDSHYHIDALHNWQEVTSCSVHVKEYQGDHFFISNHMAPIIELLKDLSKTPQINHVACSNA</sequence>
<accession>A0A9W4QTD8</accession>
<name>A0A9W4QTD8_9GAMM</name>